<gene>
    <name evidence="1" type="ORF">L6452_08976</name>
</gene>
<reference evidence="2" key="1">
    <citation type="journal article" date="2022" name="Mol. Ecol. Resour.">
        <title>The genomes of chicory, endive, great burdock and yacon provide insights into Asteraceae palaeo-polyploidization history and plant inulin production.</title>
        <authorList>
            <person name="Fan W."/>
            <person name="Wang S."/>
            <person name="Wang H."/>
            <person name="Wang A."/>
            <person name="Jiang F."/>
            <person name="Liu H."/>
            <person name="Zhao H."/>
            <person name="Xu D."/>
            <person name="Zhang Y."/>
        </authorList>
    </citation>
    <scope>NUCLEOTIDE SEQUENCE [LARGE SCALE GENOMIC DNA]</scope>
    <source>
        <strain evidence="2">cv. Niubang</strain>
    </source>
</reference>
<comment type="caution">
    <text evidence="1">The sequence shown here is derived from an EMBL/GenBank/DDBJ whole genome shotgun (WGS) entry which is preliminary data.</text>
</comment>
<reference evidence="1 2" key="2">
    <citation type="journal article" date="2022" name="Mol. Ecol. Resour.">
        <title>The genomes of chicory, endive, great burdock and yacon provide insights into Asteraceae paleo-polyploidization history and plant inulin production.</title>
        <authorList>
            <person name="Fan W."/>
            <person name="Wang S."/>
            <person name="Wang H."/>
            <person name="Wang A."/>
            <person name="Jiang F."/>
            <person name="Liu H."/>
            <person name="Zhao H."/>
            <person name="Xu D."/>
            <person name="Zhang Y."/>
        </authorList>
    </citation>
    <scope>NUCLEOTIDE SEQUENCE [LARGE SCALE GENOMIC DNA]</scope>
    <source>
        <strain evidence="2">cv. Niubang</strain>
    </source>
</reference>
<evidence type="ECO:0000313" key="2">
    <source>
        <dbReference type="Proteomes" id="UP001055879"/>
    </source>
</evidence>
<evidence type="ECO:0000313" key="1">
    <source>
        <dbReference type="EMBL" id="KAI3746542.1"/>
    </source>
</evidence>
<accession>A0ACB9DIZ6</accession>
<organism evidence="1 2">
    <name type="scientific">Arctium lappa</name>
    <name type="common">Greater burdock</name>
    <name type="synonym">Lappa major</name>
    <dbReference type="NCBI Taxonomy" id="4217"/>
    <lineage>
        <taxon>Eukaryota</taxon>
        <taxon>Viridiplantae</taxon>
        <taxon>Streptophyta</taxon>
        <taxon>Embryophyta</taxon>
        <taxon>Tracheophyta</taxon>
        <taxon>Spermatophyta</taxon>
        <taxon>Magnoliopsida</taxon>
        <taxon>eudicotyledons</taxon>
        <taxon>Gunneridae</taxon>
        <taxon>Pentapetalae</taxon>
        <taxon>asterids</taxon>
        <taxon>campanulids</taxon>
        <taxon>Asterales</taxon>
        <taxon>Asteraceae</taxon>
        <taxon>Carduoideae</taxon>
        <taxon>Cardueae</taxon>
        <taxon>Arctiinae</taxon>
        <taxon>Arctium</taxon>
    </lineage>
</organism>
<name>A0ACB9DIZ6_ARCLA</name>
<dbReference type="Proteomes" id="UP001055879">
    <property type="component" value="Linkage Group LG03"/>
</dbReference>
<sequence>MPAIVPLFNFCSTLLREGRNRKNPRLQVGGAGGIHEKNVEAQQLSSLDSSSSKLRTKSITTSSSPEATLLFLSLLFPLHPPGGRFLVRRRGTD</sequence>
<proteinExistence type="predicted"/>
<dbReference type="EMBL" id="CM042049">
    <property type="protein sequence ID" value="KAI3746542.1"/>
    <property type="molecule type" value="Genomic_DNA"/>
</dbReference>
<keyword evidence="2" id="KW-1185">Reference proteome</keyword>
<protein>
    <submittedName>
        <fullName evidence="1">Uncharacterized protein</fullName>
    </submittedName>
</protein>